<dbReference type="EMBL" id="RRYP01003636">
    <property type="protein sequence ID" value="TNV83629.1"/>
    <property type="molecule type" value="Genomic_DNA"/>
</dbReference>
<keyword evidence="2" id="KW-1185">Reference proteome</keyword>
<name>A0A8J8T610_HALGN</name>
<comment type="caution">
    <text evidence="1">The sequence shown here is derived from an EMBL/GenBank/DDBJ whole genome shotgun (WGS) entry which is preliminary data.</text>
</comment>
<reference evidence="1" key="1">
    <citation type="submission" date="2019-06" db="EMBL/GenBank/DDBJ databases">
        <authorList>
            <person name="Zheng W."/>
        </authorList>
    </citation>
    <scope>NUCLEOTIDE SEQUENCE</scope>
    <source>
        <strain evidence="1">QDHG01</strain>
    </source>
</reference>
<dbReference type="AlphaFoldDB" id="A0A8J8T610"/>
<organism evidence="1 2">
    <name type="scientific">Halteria grandinella</name>
    <dbReference type="NCBI Taxonomy" id="5974"/>
    <lineage>
        <taxon>Eukaryota</taxon>
        <taxon>Sar</taxon>
        <taxon>Alveolata</taxon>
        <taxon>Ciliophora</taxon>
        <taxon>Intramacronucleata</taxon>
        <taxon>Spirotrichea</taxon>
        <taxon>Stichotrichia</taxon>
        <taxon>Sporadotrichida</taxon>
        <taxon>Halteriidae</taxon>
        <taxon>Halteria</taxon>
    </lineage>
</organism>
<gene>
    <name evidence="1" type="ORF">FGO68_gene12326</name>
</gene>
<evidence type="ECO:0000313" key="1">
    <source>
        <dbReference type="EMBL" id="TNV83629.1"/>
    </source>
</evidence>
<protein>
    <submittedName>
        <fullName evidence="1">Uncharacterized protein</fullName>
    </submittedName>
</protein>
<accession>A0A8J8T610</accession>
<proteinExistence type="predicted"/>
<evidence type="ECO:0000313" key="2">
    <source>
        <dbReference type="Proteomes" id="UP000785679"/>
    </source>
</evidence>
<dbReference type="Proteomes" id="UP000785679">
    <property type="component" value="Unassembled WGS sequence"/>
</dbReference>
<sequence length="85" mass="9946">MASLNHRCAKRALEQCKHLLYDADFILLLFHPRYWCISLHDICTIFLIGMIPSQLYYFNSISQAYLAHSSKVAIAKHYLDQLNPF</sequence>